<evidence type="ECO:0000256" key="7">
    <source>
        <dbReference type="RuleBase" id="RU367003"/>
    </source>
</evidence>
<comment type="function">
    <text evidence="7">Involved in protein precursor import into chloroplasts.</text>
</comment>
<dbReference type="EMBL" id="KK914270">
    <property type="protein sequence ID" value="KDP43388.1"/>
    <property type="molecule type" value="Genomic_DNA"/>
</dbReference>
<dbReference type="PANTHER" id="PTHR33510:SF12">
    <property type="entry name" value="PROTEIN TIC 20-IV, CHLOROPLASTIC"/>
    <property type="match status" value="1"/>
</dbReference>
<dbReference type="AlphaFoldDB" id="A0A067L818"/>
<keyword evidence="6 7" id="KW-0472">Membrane</keyword>
<dbReference type="GO" id="GO:0009706">
    <property type="term" value="C:chloroplast inner membrane"/>
    <property type="evidence" value="ECO:0007669"/>
    <property type="project" value="UniProtKB-SubCell"/>
</dbReference>
<sequence length="311" mass="34944">MPAIAARAALAASTTQASRQALKPSTLLIPGIATAIAVHRYKDVIVDGCTKALEARKRLSASPFVAHSSAFPELSMSMSSQGSNQLLHVCSSKEKKFSHLSGTLTNFFGNQDGFSCDLPRLPVRRSSPGLPKACKNDFFRLPFPVLADKPEWWWRTLACVPYLIGLQISDTGYFLHPFLEYYDYLGDLIYYIPGAISRLPPWFTMVYCYVAYIGIVKNKDWPHFFRFHLMMGMLLETALQVIWYTSNFFPLIHYNGRYGMYYWAGVGFAYILVLLQCVRCALAGGYAGIPGISDAALIHTLFNIGRFQRPF</sequence>
<evidence type="ECO:0000256" key="6">
    <source>
        <dbReference type="ARBA" id="ARBA00023136"/>
    </source>
</evidence>
<evidence type="ECO:0000256" key="4">
    <source>
        <dbReference type="ARBA" id="ARBA00022780"/>
    </source>
</evidence>
<comment type="subcellular location">
    <subcellularLocation>
        <location evidence="1">Plastid</location>
        <location evidence="1">Chloroplast inner membrane</location>
        <topology evidence="1">Multi-pass membrane protein</topology>
    </subcellularLocation>
    <subcellularLocation>
        <location evidence="7">Plastid</location>
        <location evidence="7">Chloroplast membrane</location>
        <topology evidence="7">Multi-pass membrane protein</topology>
    </subcellularLocation>
</comment>
<feature type="transmembrane region" description="Helical" evidence="7">
    <location>
        <begin position="227"/>
        <end position="245"/>
    </location>
</feature>
<comment type="caution">
    <text evidence="7">Lacks conserved residue(s) required for the propagation of feature annotation.</text>
</comment>
<dbReference type="STRING" id="180498.A0A067L818"/>
<evidence type="ECO:0000256" key="1">
    <source>
        <dbReference type="ARBA" id="ARBA00004478"/>
    </source>
</evidence>
<keyword evidence="9" id="KW-1185">Reference proteome</keyword>
<dbReference type="Pfam" id="PF16166">
    <property type="entry name" value="TIC20"/>
    <property type="match status" value="1"/>
</dbReference>
<organism evidence="8 9">
    <name type="scientific">Jatropha curcas</name>
    <name type="common">Barbados nut</name>
    <dbReference type="NCBI Taxonomy" id="180498"/>
    <lineage>
        <taxon>Eukaryota</taxon>
        <taxon>Viridiplantae</taxon>
        <taxon>Streptophyta</taxon>
        <taxon>Embryophyta</taxon>
        <taxon>Tracheophyta</taxon>
        <taxon>Spermatophyta</taxon>
        <taxon>Magnoliopsida</taxon>
        <taxon>eudicotyledons</taxon>
        <taxon>Gunneridae</taxon>
        <taxon>Pentapetalae</taxon>
        <taxon>rosids</taxon>
        <taxon>fabids</taxon>
        <taxon>Malpighiales</taxon>
        <taxon>Euphorbiaceae</taxon>
        <taxon>Crotonoideae</taxon>
        <taxon>Jatropheae</taxon>
        <taxon>Jatropha</taxon>
    </lineage>
</organism>
<proteinExistence type="inferred from homology"/>
<reference evidence="8 9" key="1">
    <citation type="journal article" date="2014" name="PLoS ONE">
        <title>Global Analysis of Gene Expression Profiles in Physic Nut (Jatropha curcas L.) Seedlings Exposed to Salt Stress.</title>
        <authorList>
            <person name="Zhang L."/>
            <person name="Zhang C."/>
            <person name="Wu P."/>
            <person name="Chen Y."/>
            <person name="Li M."/>
            <person name="Jiang H."/>
            <person name="Wu G."/>
        </authorList>
    </citation>
    <scope>NUCLEOTIDE SEQUENCE [LARGE SCALE GENOMIC DNA]</scope>
    <source>
        <strain evidence="9">cv. GZQX0401</strain>
        <tissue evidence="8">Young leaves</tissue>
    </source>
</reference>
<evidence type="ECO:0000256" key="2">
    <source>
        <dbReference type="ARBA" id="ARBA00009596"/>
    </source>
</evidence>
<name>A0A067L818_JATCU</name>
<feature type="transmembrane region" description="Helical" evidence="7">
    <location>
        <begin position="260"/>
        <end position="282"/>
    </location>
</feature>
<dbReference type="OrthoDB" id="602284at2759"/>
<evidence type="ECO:0000313" key="9">
    <source>
        <dbReference type="Proteomes" id="UP000027138"/>
    </source>
</evidence>
<accession>A0A067L818</accession>
<dbReference type="InterPro" id="IPR005691">
    <property type="entry name" value="Tic20"/>
</dbReference>
<evidence type="ECO:0000256" key="3">
    <source>
        <dbReference type="ARBA" id="ARBA00022692"/>
    </source>
</evidence>
<keyword evidence="5 7" id="KW-1133">Transmembrane helix</keyword>
<comment type="similarity">
    <text evidence="2 7">Belongs to the Tic20 family.</text>
</comment>
<dbReference type="Proteomes" id="UP000027138">
    <property type="component" value="Unassembled WGS sequence"/>
</dbReference>
<keyword evidence="4" id="KW-1001">Plastid inner membrane</keyword>
<feature type="transmembrane region" description="Helical" evidence="7">
    <location>
        <begin position="199"/>
        <end position="215"/>
    </location>
</feature>
<dbReference type="PANTHER" id="PTHR33510">
    <property type="entry name" value="PROTEIN TIC 20-II, CHLOROPLASTIC"/>
    <property type="match status" value="1"/>
</dbReference>
<protein>
    <recommendedName>
        <fullName evidence="7">Protein TIC 20</fullName>
    </recommendedName>
</protein>
<evidence type="ECO:0000256" key="5">
    <source>
        <dbReference type="ARBA" id="ARBA00022989"/>
    </source>
</evidence>
<keyword evidence="7" id="KW-0934">Plastid</keyword>
<keyword evidence="3 7" id="KW-0812">Transmembrane</keyword>
<keyword evidence="7" id="KW-0150">Chloroplast</keyword>
<evidence type="ECO:0000313" key="8">
    <source>
        <dbReference type="EMBL" id="KDP43388.1"/>
    </source>
</evidence>
<gene>
    <name evidence="8" type="ORF">JCGZ_26488</name>
</gene>